<keyword evidence="2" id="KW-0812">Transmembrane</keyword>
<evidence type="ECO:0000313" key="4">
    <source>
        <dbReference type="Proteomes" id="UP000567179"/>
    </source>
</evidence>
<feature type="region of interest" description="Disordered" evidence="1">
    <location>
        <begin position="242"/>
        <end position="278"/>
    </location>
</feature>
<accession>A0A8H5BET0</accession>
<feature type="compositionally biased region" description="Polar residues" evidence="1">
    <location>
        <begin position="260"/>
        <end position="278"/>
    </location>
</feature>
<keyword evidence="4" id="KW-1185">Reference proteome</keyword>
<proteinExistence type="predicted"/>
<keyword evidence="2" id="KW-0472">Membrane</keyword>
<dbReference type="Gene3D" id="3.40.50.11350">
    <property type="match status" value="1"/>
</dbReference>
<dbReference type="AlphaFoldDB" id="A0A8H5BET0"/>
<feature type="transmembrane region" description="Helical" evidence="2">
    <location>
        <begin position="57"/>
        <end position="78"/>
    </location>
</feature>
<gene>
    <name evidence="3" type="ORF">D9619_000051</name>
</gene>
<protein>
    <submittedName>
        <fullName evidence="3">Uncharacterized protein</fullName>
    </submittedName>
</protein>
<dbReference type="OrthoDB" id="2559662at2759"/>
<sequence>MKSEVFTGGSRATSYTTTRERYTLLLCQTYRFRAVLRHLASVPTWHLKRRRLFLHSLLVLFLLIPMTVIGAVLAYGGLPPDYSSVREHERELSDHGRKITSQHSWKFASSKEATDDRRYLRFPDHAWGLGLNNVLQEAGWITGERGYQHEPEEHRPVPAEFFESACPPSLRVEIEYLWDSSEVGSVDDTRSYPPANASGIDIREWWERRLQDEDVRDARCVVIRESERRIFDDKPLRSSICGDPVTKHHSPTPLDAHPTISPSLSTSQPSEYPQATTDDNTITGLLAVHLRRGDYKHHCVYLSEKNFDYQGINRLPGIPDTFNTPHEQAPFVTASSFSPRRRSSSQTRLEATQVKLDHYFQHCLPTIPQIVQRLHDIRDEYQSTHFHNSSSLPGSYRAYALRDVYVLTNGWPSFAQDLRAQLLADGWESVVGTPDMGSEDSPEAAHDELSLRVDRGFISRLMSKIWHHGLSREEKGVSVAIDMAIAQQAEVFVGNGSKQANEDPTPISNGYDGLPQAGCRINTYSRSDQAFRHRAEDAESPPTHSSLVPSPHVTMHTYTPQELETLFELGLGYANEQFVASPTPCSKNAALLVPGGRWLLAPMKNDHQQEQGRMCYFDLHGTAGEARRPRTICGTQPYDLSSVSFSGIQLETGAPSLTFTFAQVYRAAESSEDHTESPWLLHVWRVREISDALHAECIQTMRLGSLDDSEARVALYSGSLRDDMLAFSINMESDDFSVVMVANWKEVGDDDECYEGKIFPRIGERQQFESLTLLPDSQVLLSSTSGQLSTIYYACLNASIYPEYDGSLMTEAEVIQLPISTSTDSHIKERISARLVDITSSTTAFQSHTMAAQRAIQCQ</sequence>
<comment type="caution">
    <text evidence="3">The sequence shown here is derived from an EMBL/GenBank/DDBJ whole genome shotgun (WGS) entry which is preliminary data.</text>
</comment>
<evidence type="ECO:0000256" key="2">
    <source>
        <dbReference type="SAM" id="Phobius"/>
    </source>
</evidence>
<dbReference type="EMBL" id="JAACJJ010000028">
    <property type="protein sequence ID" value="KAF5321801.1"/>
    <property type="molecule type" value="Genomic_DNA"/>
</dbReference>
<name>A0A8H5BET0_9AGAR</name>
<dbReference type="Proteomes" id="UP000567179">
    <property type="component" value="Unassembled WGS sequence"/>
</dbReference>
<keyword evidence="2" id="KW-1133">Transmembrane helix</keyword>
<evidence type="ECO:0000256" key="1">
    <source>
        <dbReference type="SAM" id="MobiDB-lite"/>
    </source>
</evidence>
<reference evidence="3 4" key="1">
    <citation type="journal article" date="2020" name="ISME J.">
        <title>Uncovering the hidden diversity of litter-decomposition mechanisms in mushroom-forming fungi.</title>
        <authorList>
            <person name="Floudas D."/>
            <person name="Bentzer J."/>
            <person name="Ahren D."/>
            <person name="Johansson T."/>
            <person name="Persson P."/>
            <person name="Tunlid A."/>
        </authorList>
    </citation>
    <scope>NUCLEOTIDE SEQUENCE [LARGE SCALE GENOMIC DNA]</scope>
    <source>
        <strain evidence="3 4">CBS 101986</strain>
    </source>
</reference>
<organism evidence="3 4">
    <name type="scientific">Psilocybe cf. subviscida</name>
    <dbReference type="NCBI Taxonomy" id="2480587"/>
    <lineage>
        <taxon>Eukaryota</taxon>
        <taxon>Fungi</taxon>
        <taxon>Dikarya</taxon>
        <taxon>Basidiomycota</taxon>
        <taxon>Agaricomycotina</taxon>
        <taxon>Agaricomycetes</taxon>
        <taxon>Agaricomycetidae</taxon>
        <taxon>Agaricales</taxon>
        <taxon>Agaricineae</taxon>
        <taxon>Strophariaceae</taxon>
        <taxon>Psilocybe</taxon>
    </lineage>
</organism>
<feature type="region of interest" description="Disordered" evidence="1">
    <location>
        <begin position="530"/>
        <end position="552"/>
    </location>
</feature>
<evidence type="ECO:0000313" key="3">
    <source>
        <dbReference type="EMBL" id="KAF5321801.1"/>
    </source>
</evidence>